<proteinExistence type="predicted"/>
<dbReference type="EMBL" id="CAJGYM010000009">
    <property type="protein sequence ID" value="CAD6188902.1"/>
    <property type="molecule type" value="Genomic_DNA"/>
</dbReference>
<dbReference type="AlphaFoldDB" id="A0A8S1H0L9"/>
<evidence type="ECO:0000313" key="3">
    <source>
        <dbReference type="Proteomes" id="UP000835052"/>
    </source>
</evidence>
<evidence type="ECO:0000313" key="2">
    <source>
        <dbReference type="EMBL" id="CAD6188902.1"/>
    </source>
</evidence>
<comment type="caution">
    <text evidence="2">The sequence shown here is derived from an EMBL/GenBank/DDBJ whole genome shotgun (WGS) entry which is preliminary data.</text>
</comment>
<organism evidence="2 3">
    <name type="scientific">Caenorhabditis auriculariae</name>
    <dbReference type="NCBI Taxonomy" id="2777116"/>
    <lineage>
        <taxon>Eukaryota</taxon>
        <taxon>Metazoa</taxon>
        <taxon>Ecdysozoa</taxon>
        <taxon>Nematoda</taxon>
        <taxon>Chromadorea</taxon>
        <taxon>Rhabditida</taxon>
        <taxon>Rhabditina</taxon>
        <taxon>Rhabditomorpha</taxon>
        <taxon>Rhabditoidea</taxon>
        <taxon>Rhabditidae</taxon>
        <taxon>Peloderinae</taxon>
        <taxon>Caenorhabditis</taxon>
    </lineage>
</organism>
<reference evidence="2" key="1">
    <citation type="submission" date="2020-10" db="EMBL/GenBank/DDBJ databases">
        <authorList>
            <person name="Kikuchi T."/>
        </authorList>
    </citation>
    <scope>NUCLEOTIDE SEQUENCE</scope>
    <source>
        <strain evidence="2">NKZ352</strain>
    </source>
</reference>
<gene>
    <name evidence="2" type="ORF">CAUJ_LOCUS4821</name>
</gene>
<sequence length="152" mass="18112">MTVQPRIEPQAERNVSLNAAPQKKEVRKYTRRAVVQEQSKPNEIVVWRGWEHVPSPNDRERRDREFRERMERSRATFQAGPPFQQGNISLTPGPQPFPPNNYAWPMNPYLTPMYQYFLWQERQKIRMEHQDFYSGMLASEQADQLRNSGQNH</sequence>
<accession>A0A8S1H0L9</accession>
<protein>
    <submittedName>
        <fullName evidence="2">Uncharacterized protein</fullName>
    </submittedName>
</protein>
<feature type="region of interest" description="Disordered" evidence="1">
    <location>
        <begin position="53"/>
        <end position="96"/>
    </location>
</feature>
<dbReference type="Proteomes" id="UP000835052">
    <property type="component" value="Unassembled WGS sequence"/>
</dbReference>
<name>A0A8S1H0L9_9PELO</name>
<keyword evidence="3" id="KW-1185">Reference proteome</keyword>
<feature type="region of interest" description="Disordered" evidence="1">
    <location>
        <begin position="1"/>
        <end position="27"/>
    </location>
</feature>
<evidence type="ECO:0000256" key="1">
    <source>
        <dbReference type="SAM" id="MobiDB-lite"/>
    </source>
</evidence>
<feature type="compositionally biased region" description="Basic and acidic residues" evidence="1">
    <location>
        <begin position="57"/>
        <end position="74"/>
    </location>
</feature>